<dbReference type="InterPro" id="IPR006311">
    <property type="entry name" value="TAT_signal"/>
</dbReference>
<keyword evidence="3" id="KW-1185">Reference proteome</keyword>
<feature type="region of interest" description="Disordered" evidence="1">
    <location>
        <begin position="92"/>
        <end position="117"/>
    </location>
</feature>
<dbReference type="PROSITE" id="PS51318">
    <property type="entry name" value="TAT"/>
    <property type="match status" value="1"/>
</dbReference>
<feature type="region of interest" description="Disordered" evidence="1">
    <location>
        <begin position="1"/>
        <end position="66"/>
    </location>
</feature>
<feature type="compositionally biased region" description="Low complexity" evidence="1">
    <location>
        <begin position="32"/>
        <end position="51"/>
    </location>
</feature>
<accession>A0ABS4YKU6</accession>
<evidence type="ECO:0000256" key="1">
    <source>
        <dbReference type="SAM" id="MobiDB-lite"/>
    </source>
</evidence>
<proteinExistence type="predicted"/>
<organism evidence="2 3">
    <name type="scientific">Brachybacterium fresconis</name>
    <dbReference type="NCBI Taxonomy" id="173363"/>
    <lineage>
        <taxon>Bacteria</taxon>
        <taxon>Bacillati</taxon>
        <taxon>Actinomycetota</taxon>
        <taxon>Actinomycetes</taxon>
        <taxon>Micrococcales</taxon>
        <taxon>Dermabacteraceae</taxon>
        <taxon>Brachybacterium</taxon>
    </lineage>
</organism>
<comment type="caution">
    <text evidence="2">The sequence shown here is derived from an EMBL/GenBank/DDBJ whole genome shotgun (WGS) entry which is preliminary data.</text>
</comment>
<evidence type="ECO:0008006" key="4">
    <source>
        <dbReference type="Google" id="ProtNLM"/>
    </source>
</evidence>
<dbReference type="Proteomes" id="UP000698222">
    <property type="component" value="Unassembled WGS sequence"/>
</dbReference>
<gene>
    <name evidence="2" type="ORF">JOF44_002324</name>
</gene>
<reference evidence="2 3" key="1">
    <citation type="submission" date="2021-03" db="EMBL/GenBank/DDBJ databases">
        <title>Sequencing the genomes of 1000 actinobacteria strains.</title>
        <authorList>
            <person name="Klenk H.-P."/>
        </authorList>
    </citation>
    <scope>NUCLEOTIDE SEQUENCE [LARGE SCALE GENOMIC DNA]</scope>
    <source>
        <strain evidence="2 3">DSM 14564</strain>
    </source>
</reference>
<evidence type="ECO:0000313" key="2">
    <source>
        <dbReference type="EMBL" id="MBP2409421.1"/>
    </source>
</evidence>
<dbReference type="EMBL" id="JAGIOC010000001">
    <property type="protein sequence ID" value="MBP2409421.1"/>
    <property type="molecule type" value="Genomic_DNA"/>
</dbReference>
<evidence type="ECO:0000313" key="3">
    <source>
        <dbReference type="Proteomes" id="UP000698222"/>
    </source>
</evidence>
<sequence>MAMRRPAPPRLREGRPGTPTAVMSPVRSAVVGPAPARASIAPSPADASPSTGPAPTPGSGPAAVRRAPSRRALLLTGTAAAVTAAVSSGALLSRGEGSTPTASAGGGGSGDPGATRTFFDAATDDEVRTAMEWADATGVQPAQEGSHHAPEEPVTRADLALALHRFAGSPAVPLGTTPALLTDLGEDPDRAAALLWLHGRGALWGDASLQVHPGRTATRGCTASVLTALLRPALAGAGAVWDVPDDSALPHPVEPWSALAAARWLEATGIVSGVPAGFDRADEESTTRGDLALCLHRADAVIAAASA</sequence>
<feature type="compositionally biased region" description="Low complexity" evidence="1">
    <location>
        <begin position="92"/>
        <end position="103"/>
    </location>
</feature>
<name>A0ABS4YKU6_9MICO</name>
<protein>
    <recommendedName>
        <fullName evidence="4">S-layer homology domain-containing protein</fullName>
    </recommendedName>
</protein>
<dbReference type="RefSeq" id="WP_209891368.1">
    <property type="nucleotide sequence ID" value="NZ_BAAAJV010000047.1"/>
</dbReference>